<name>A0A6N6NU56_9ACTN</name>
<gene>
    <name evidence="1" type="ORF">F8C90_00235</name>
</gene>
<reference evidence="1 2" key="1">
    <citation type="submission" date="2019-09" db="EMBL/GenBank/DDBJ databases">
        <title>Whole genome shotgun sequencing (WGS) of Ellagibacter isourolithinifaciens DSM 104140(T) and Adlercreutzia muris DSM 29508(T).</title>
        <authorList>
            <person name="Stoll D.A."/>
            <person name="Danylec N."/>
            <person name="Huch M."/>
        </authorList>
    </citation>
    <scope>NUCLEOTIDE SEQUENCE [LARGE SCALE GENOMIC DNA]</scope>
    <source>
        <strain evidence="1 2">DSM 104140</strain>
    </source>
</reference>
<sequence>MIAMEDVKPIEVEASIPAEQAAAPSNSLKRKRPEGEGAVEIYCTKCGESATDGRFSPYGPSMEWWYTIAGTLDEIQWVYQTDKNYWAKVVEPTVRCGCGSGRECNPMLWSVRQIPAS</sequence>
<dbReference type="RefSeq" id="WP_158048441.1">
    <property type="nucleotide sequence ID" value="NZ_WAJR01000001.1"/>
</dbReference>
<dbReference type="AlphaFoldDB" id="A0A6N6NU56"/>
<comment type="caution">
    <text evidence="1">The sequence shown here is derived from an EMBL/GenBank/DDBJ whole genome shotgun (WGS) entry which is preliminary data.</text>
</comment>
<organism evidence="1 2">
    <name type="scientific">Ellagibacter isourolithinifaciens</name>
    <dbReference type="NCBI Taxonomy" id="2137581"/>
    <lineage>
        <taxon>Bacteria</taxon>
        <taxon>Bacillati</taxon>
        <taxon>Actinomycetota</taxon>
        <taxon>Coriobacteriia</taxon>
        <taxon>Eggerthellales</taxon>
        <taxon>Eggerthellaceae</taxon>
        <taxon>Ellagibacter</taxon>
    </lineage>
</organism>
<proteinExistence type="predicted"/>
<dbReference type="EMBL" id="WAJR01000001">
    <property type="protein sequence ID" value="KAB1642855.1"/>
    <property type="molecule type" value="Genomic_DNA"/>
</dbReference>
<dbReference type="GeneID" id="98656827"/>
<dbReference type="Proteomes" id="UP000468668">
    <property type="component" value="Unassembled WGS sequence"/>
</dbReference>
<evidence type="ECO:0000313" key="2">
    <source>
        <dbReference type="Proteomes" id="UP000468668"/>
    </source>
</evidence>
<keyword evidence="2" id="KW-1185">Reference proteome</keyword>
<accession>A0A6N6NU56</accession>
<evidence type="ECO:0000313" key="1">
    <source>
        <dbReference type="EMBL" id="KAB1642855.1"/>
    </source>
</evidence>
<protein>
    <submittedName>
        <fullName evidence="1">Uncharacterized protein</fullName>
    </submittedName>
</protein>